<keyword evidence="2" id="KW-0472">Membrane</keyword>
<dbReference type="Proteomes" id="UP000788426">
    <property type="component" value="Unassembled WGS sequence"/>
</dbReference>
<feature type="transmembrane region" description="Helical" evidence="2">
    <location>
        <begin position="12"/>
        <end position="32"/>
    </location>
</feature>
<accession>A0ABS6YDI2</accession>
<evidence type="ECO:0000256" key="1">
    <source>
        <dbReference type="SAM" id="MobiDB-lite"/>
    </source>
</evidence>
<dbReference type="RefSeq" id="WP_219481595.1">
    <property type="nucleotide sequence ID" value="NZ_JAHXCT010000005.1"/>
</dbReference>
<feature type="transmembrane region" description="Helical" evidence="2">
    <location>
        <begin position="127"/>
        <end position="150"/>
    </location>
</feature>
<proteinExistence type="predicted"/>
<reference evidence="3 4" key="1">
    <citation type="submission" date="2021-07" db="EMBL/GenBank/DDBJ databases">
        <title>Genomic diversity and antimicrobial resistance of Prevotella spp. isolated from chronic lung disease airways.</title>
        <authorList>
            <person name="Webb K.A."/>
            <person name="Olagoke O.S."/>
            <person name="Baird T."/>
            <person name="Neill J."/>
            <person name="Pham A."/>
            <person name="Wells T.J."/>
            <person name="Ramsay K.A."/>
            <person name="Bell S.C."/>
            <person name="Sarovich D.S."/>
            <person name="Price E.P."/>
        </authorList>
    </citation>
    <scope>NUCLEOTIDE SEQUENCE [LARGE SCALE GENOMIC DNA]</scope>
    <source>
        <strain evidence="3 4">SCHI0011.S.12</strain>
    </source>
</reference>
<evidence type="ECO:0000313" key="3">
    <source>
        <dbReference type="EMBL" id="MBW4769607.1"/>
    </source>
</evidence>
<keyword evidence="2" id="KW-0812">Transmembrane</keyword>
<comment type="caution">
    <text evidence="3">The sequence shown here is derived from an EMBL/GenBank/DDBJ whole genome shotgun (WGS) entry which is preliminary data.</text>
</comment>
<sequence length="271" mass="30894">MRNFCLKVHRWLALPFGIFMCIACFTGLLLVFRDDIASLLGTNAKEMPFFIVVKKLHRWLFMMPENPHGGLSLGRVIMGTSAMCASLILLTGVVVWWPKSKAMLKNRLKVTTNQGFRRFVYDTHVSLGIYVFIFLFLMALTGPVFSFSWYRQGMSKLFGQKIEKKEVKKEAKSDDTKKVPTKDDAFAHANPEQVKVHPHTLENEKQGQKHDEKGKKPKKGKLFKALHTGTWGGMFSKILYALAALIGGFLPISGYYIWWKRTSSKKKKAKA</sequence>
<feature type="transmembrane region" description="Helical" evidence="2">
    <location>
        <begin position="76"/>
        <end position="97"/>
    </location>
</feature>
<name>A0ABS6YDI2_9BACT</name>
<dbReference type="PANTHER" id="PTHR34219:SF3">
    <property type="entry name" value="BLL7967 PROTEIN"/>
    <property type="match status" value="1"/>
</dbReference>
<protein>
    <submittedName>
        <fullName evidence="3">PepSY domain-containing protein</fullName>
    </submittedName>
</protein>
<dbReference type="InterPro" id="IPR005625">
    <property type="entry name" value="PepSY-ass_TM"/>
</dbReference>
<evidence type="ECO:0000313" key="4">
    <source>
        <dbReference type="Proteomes" id="UP000788426"/>
    </source>
</evidence>
<dbReference type="PANTHER" id="PTHR34219">
    <property type="entry name" value="IRON-REGULATED INNER MEMBRANE PROTEIN-RELATED"/>
    <property type="match status" value="1"/>
</dbReference>
<dbReference type="EMBL" id="JAHXCT010000005">
    <property type="protein sequence ID" value="MBW4769607.1"/>
    <property type="molecule type" value="Genomic_DNA"/>
</dbReference>
<gene>
    <name evidence="3" type="ORF">KZO38_07515</name>
</gene>
<evidence type="ECO:0000256" key="2">
    <source>
        <dbReference type="SAM" id="Phobius"/>
    </source>
</evidence>
<keyword evidence="4" id="KW-1185">Reference proteome</keyword>
<organism evidence="3 4">
    <name type="scientific">Hoylesella nanceiensis</name>
    <dbReference type="NCBI Taxonomy" id="425941"/>
    <lineage>
        <taxon>Bacteria</taxon>
        <taxon>Pseudomonadati</taxon>
        <taxon>Bacteroidota</taxon>
        <taxon>Bacteroidia</taxon>
        <taxon>Bacteroidales</taxon>
        <taxon>Prevotellaceae</taxon>
        <taxon>Hoylesella</taxon>
    </lineage>
</organism>
<feature type="compositionally biased region" description="Basic and acidic residues" evidence="1">
    <location>
        <begin position="199"/>
        <end position="214"/>
    </location>
</feature>
<feature type="region of interest" description="Disordered" evidence="1">
    <location>
        <begin position="197"/>
        <end position="219"/>
    </location>
</feature>
<dbReference type="Pfam" id="PF03929">
    <property type="entry name" value="PepSY_TM"/>
    <property type="match status" value="1"/>
</dbReference>
<keyword evidence="2" id="KW-1133">Transmembrane helix</keyword>
<feature type="transmembrane region" description="Helical" evidence="2">
    <location>
        <begin position="238"/>
        <end position="258"/>
    </location>
</feature>